<evidence type="ECO:0000256" key="9">
    <source>
        <dbReference type="ARBA" id="ARBA00022763"/>
    </source>
</evidence>
<sequence>MDALLDQVSDPSDWPDAWATLRPLDASLRCGLCYDIFRAPVALRECGHVFCSSCIRTHINQPGGSGSFCPNCRQKKAYDSELMPQPALEAAATSWRTARADLVTKQKRLDTLERTRTATAHEIPQLSTGSEKRAAEPEHGRRLRPRKEEPVDYRSLQADDTVQCPICARSFTAADLNTHLDMGCNPSSASPSPAPDPFVHAKRLTRPQYQLKSERDLRKMLGSLGLPTQGPKDRLIERHRQWVNVYNANLDAAPANRESLERLRRNLIAWDKNQDEASAHAKDKVATEKQYRSWLHTHRSQYADLAAKARASLAPAPKADAPSDDPDKSPSTESR</sequence>
<dbReference type="Pfam" id="PF00097">
    <property type="entry name" value="zf-C3HC4"/>
    <property type="match status" value="1"/>
</dbReference>
<feature type="compositionally biased region" description="Low complexity" evidence="19">
    <location>
        <begin position="308"/>
        <end position="320"/>
    </location>
</feature>
<keyword evidence="9 18" id="KW-0227">DNA damage</keyword>
<dbReference type="InterPro" id="IPR013083">
    <property type="entry name" value="Znf_RING/FYVE/PHD"/>
</dbReference>
<keyword evidence="23" id="KW-0012">Acyltransferase</keyword>
<evidence type="ECO:0000256" key="16">
    <source>
        <dbReference type="ARBA" id="ARBA00031783"/>
    </source>
</evidence>
<dbReference type="PROSITE" id="PS50089">
    <property type="entry name" value="ZF_RING_2"/>
    <property type="match status" value="1"/>
</dbReference>
<evidence type="ECO:0000256" key="4">
    <source>
        <dbReference type="ARBA" id="ARBA00009506"/>
    </source>
</evidence>
<dbReference type="InterPro" id="IPR018957">
    <property type="entry name" value="Znf_C3HC4_RING-type"/>
</dbReference>
<evidence type="ECO:0000313" key="24">
    <source>
        <dbReference type="Proteomes" id="UP000818624"/>
    </source>
</evidence>
<dbReference type="InterPro" id="IPR003034">
    <property type="entry name" value="SAP_dom"/>
</dbReference>
<evidence type="ECO:0000256" key="19">
    <source>
        <dbReference type="SAM" id="MobiDB-lite"/>
    </source>
</evidence>
<dbReference type="InterPro" id="IPR039577">
    <property type="entry name" value="Rad18"/>
</dbReference>
<evidence type="ECO:0000256" key="15">
    <source>
        <dbReference type="ARBA" id="ARBA00023242"/>
    </source>
</evidence>
<dbReference type="SMART" id="SM00734">
    <property type="entry name" value="ZnF_Rad18"/>
    <property type="match status" value="1"/>
</dbReference>
<feature type="compositionally biased region" description="Basic and acidic residues" evidence="19">
    <location>
        <begin position="325"/>
        <end position="335"/>
    </location>
</feature>
<evidence type="ECO:0000256" key="11">
    <source>
        <dbReference type="ARBA" id="ARBA00022786"/>
    </source>
</evidence>
<dbReference type="PROSITE" id="PS51908">
    <property type="entry name" value="ZF_UBZ4"/>
    <property type="match status" value="1"/>
</dbReference>
<dbReference type="SMART" id="SM00184">
    <property type="entry name" value="RING"/>
    <property type="match status" value="1"/>
</dbReference>
<protein>
    <recommendedName>
        <fullName evidence="6">Postreplication repair E3 ubiquitin-protein ligase RAD18</fullName>
        <ecNumber evidence="5">2.3.2.27</ecNumber>
    </recommendedName>
    <alternativeName>
        <fullName evidence="16">RING-type E3 ubiquitin transferase RAD18</fullName>
    </alternativeName>
</protein>
<evidence type="ECO:0000256" key="7">
    <source>
        <dbReference type="ARBA" id="ARBA00022679"/>
    </source>
</evidence>
<evidence type="ECO:0000259" key="20">
    <source>
        <dbReference type="PROSITE" id="PS50089"/>
    </source>
</evidence>
<keyword evidence="10 17" id="KW-0863">Zinc-finger</keyword>
<dbReference type="SMART" id="SM00513">
    <property type="entry name" value="SAP"/>
    <property type="match status" value="1"/>
</dbReference>
<dbReference type="Gene3D" id="3.30.160.60">
    <property type="entry name" value="Classic Zinc Finger"/>
    <property type="match status" value="1"/>
</dbReference>
<feature type="domain" description="RING-type" evidence="20">
    <location>
        <begin position="30"/>
        <end position="73"/>
    </location>
</feature>
<evidence type="ECO:0000256" key="10">
    <source>
        <dbReference type="ARBA" id="ARBA00022771"/>
    </source>
</evidence>
<evidence type="ECO:0000313" key="23">
    <source>
        <dbReference type="EMBL" id="WFD45804.1"/>
    </source>
</evidence>
<evidence type="ECO:0000256" key="5">
    <source>
        <dbReference type="ARBA" id="ARBA00012483"/>
    </source>
</evidence>
<reference evidence="23 24" key="1">
    <citation type="journal article" date="2020" name="Elife">
        <title>Loss of centromere function drives karyotype evolution in closely related Malassezia species.</title>
        <authorList>
            <person name="Sankaranarayanan S.R."/>
            <person name="Ianiri G."/>
            <person name="Coelho M.A."/>
            <person name="Reza M.H."/>
            <person name="Thimmappa B.C."/>
            <person name="Ganguly P."/>
            <person name="Vadnala R.N."/>
            <person name="Sun S."/>
            <person name="Siddharthan R."/>
            <person name="Tellgren-Roth C."/>
            <person name="Dawson T.L."/>
            <person name="Heitman J."/>
            <person name="Sanyal K."/>
        </authorList>
    </citation>
    <scope>NUCLEOTIDE SEQUENCE [LARGE SCALE GENOMIC DNA]</scope>
    <source>
        <strain evidence="23">CBS14141</strain>
    </source>
</reference>
<evidence type="ECO:0000256" key="14">
    <source>
        <dbReference type="ARBA" id="ARBA00023204"/>
    </source>
</evidence>
<evidence type="ECO:0000259" key="21">
    <source>
        <dbReference type="PROSITE" id="PS50800"/>
    </source>
</evidence>
<keyword evidence="8" id="KW-0479">Metal-binding</keyword>
<comment type="subcellular location">
    <subcellularLocation>
        <location evidence="2">Nucleus</location>
    </subcellularLocation>
</comment>
<keyword evidence="14 18" id="KW-0234">DNA repair</keyword>
<keyword evidence="12" id="KW-0862">Zinc</keyword>
<dbReference type="PANTHER" id="PTHR14134:SF2">
    <property type="entry name" value="E3 UBIQUITIN-PROTEIN LIGASE RAD18"/>
    <property type="match status" value="1"/>
</dbReference>
<dbReference type="InterPro" id="IPR006642">
    <property type="entry name" value="Rad18_UBZ4"/>
</dbReference>
<dbReference type="PROSITE" id="PS00518">
    <property type="entry name" value="ZF_RING_1"/>
    <property type="match status" value="1"/>
</dbReference>
<evidence type="ECO:0000256" key="3">
    <source>
        <dbReference type="ARBA" id="ARBA00004906"/>
    </source>
</evidence>
<proteinExistence type="inferred from homology"/>
<keyword evidence="11" id="KW-0833">Ubl conjugation pathway</keyword>
<dbReference type="PANTHER" id="PTHR14134">
    <property type="entry name" value="E3 UBIQUITIN-PROTEIN LIGASE RAD18"/>
    <property type="match status" value="1"/>
</dbReference>
<organism evidence="23 24">
    <name type="scientific">Malassezia furfur</name>
    <name type="common">Pityriasis versicolor infection agent</name>
    <name type="synonym">Pityrosporum furfur</name>
    <dbReference type="NCBI Taxonomy" id="55194"/>
    <lineage>
        <taxon>Eukaryota</taxon>
        <taxon>Fungi</taxon>
        <taxon>Dikarya</taxon>
        <taxon>Basidiomycota</taxon>
        <taxon>Ustilaginomycotina</taxon>
        <taxon>Malasseziomycetes</taxon>
        <taxon>Malasseziales</taxon>
        <taxon>Malasseziaceae</taxon>
        <taxon>Malassezia</taxon>
    </lineage>
</organism>
<evidence type="ECO:0000256" key="8">
    <source>
        <dbReference type="ARBA" id="ARBA00022723"/>
    </source>
</evidence>
<evidence type="ECO:0000256" key="18">
    <source>
        <dbReference type="PROSITE-ProRule" id="PRU01256"/>
    </source>
</evidence>
<dbReference type="InterPro" id="IPR001841">
    <property type="entry name" value="Znf_RING"/>
</dbReference>
<dbReference type="PROSITE" id="PS50800">
    <property type="entry name" value="SAP"/>
    <property type="match status" value="1"/>
</dbReference>
<evidence type="ECO:0000259" key="22">
    <source>
        <dbReference type="PROSITE" id="PS51908"/>
    </source>
</evidence>
<feature type="compositionally biased region" description="Basic and acidic residues" evidence="19">
    <location>
        <begin position="130"/>
        <end position="152"/>
    </location>
</feature>
<dbReference type="EC" id="2.3.2.27" evidence="5"/>
<evidence type="ECO:0000256" key="2">
    <source>
        <dbReference type="ARBA" id="ARBA00004123"/>
    </source>
</evidence>
<dbReference type="SUPFAM" id="SSF57850">
    <property type="entry name" value="RING/U-box"/>
    <property type="match status" value="1"/>
</dbReference>
<feature type="region of interest" description="Disordered" evidence="19">
    <location>
        <begin position="116"/>
        <end position="152"/>
    </location>
</feature>
<dbReference type="EMBL" id="CP046234">
    <property type="protein sequence ID" value="WFD45804.1"/>
    <property type="molecule type" value="Genomic_DNA"/>
</dbReference>
<dbReference type="Proteomes" id="UP000818624">
    <property type="component" value="Chromosome 1"/>
</dbReference>
<dbReference type="InterPro" id="IPR017907">
    <property type="entry name" value="Znf_RING_CS"/>
</dbReference>
<keyword evidence="15" id="KW-0539">Nucleus</keyword>
<evidence type="ECO:0000256" key="12">
    <source>
        <dbReference type="ARBA" id="ARBA00022833"/>
    </source>
</evidence>
<evidence type="ECO:0000256" key="1">
    <source>
        <dbReference type="ARBA" id="ARBA00000900"/>
    </source>
</evidence>
<feature type="domain" description="SAP" evidence="21">
    <location>
        <begin position="209"/>
        <end position="243"/>
    </location>
</feature>
<evidence type="ECO:0000256" key="6">
    <source>
        <dbReference type="ARBA" id="ARBA00015551"/>
    </source>
</evidence>
<gene>
    <name evidence="23" type="primary">RAD18</name>
    <name evidence="23" type="ORF">GLX27_000429</name>
</gene>
<keyword evidence="13" id="KW-0238">DNA-binding</keyword>
<dbReference type="GO" id="GO:0061630">
    <property type="term" value="F:ubiquitin protein ligase activity"/>
    <property type="evidence" value="ECO:0007669"/>
    <property type="project" value="UniProtKB-EC"/>
</dbReference>
<evidence type="ECO:0000256" key="17">
    <source>
        <dbReference type="PROSITE-ProRule" id="PRU00175"/>
    </source>
</evidence>
<dbReference type="Gene3D" id="3.30.40.10">
    <property type="entry name" value="Zinc/RING finger domain, C3HC4 (zinc finger)"/>
    <property type="match status" value="1"/>
</dbReference>
<keyword evidence="24" id="KW-1185">Reference proteome</keyword>
<name>A0ABY8ELN9_MALFU</name>
<comment type="catalytic activity">
    <reaction evidence="1">
        <text>S-ubiquitinyl-[E2 ubiquitin-conjugating enzyme]-L-cysteine + [acceptor protein]-L-lysine = [E2 ubiquitin-conjugating enzyme]-L-cysteine + N(6)-ubiquitinyl-[acceptor protein]-L-lysine.</text>
        <dbReference type="EC" id="2.3.2.27"/>
    </reaction>
</comment>
<feature type="domain" description="UBZ4-type" evidence="22">
    <location>
        <begin position="161"/>
        <end position="189"/>
    </location>
</feature>
<comment type="pathway">
    <text evidence="3">Protein modification; protein ubiquitination.</text>
</comment>
<accession>A0ABY8ELN9</accession>
<evidence type="ECO:0000256" key="13">
    <source>
        <dbReference type="ARBA" id="ARBA00023125"/>
    </source>
</evidence>
<keyword evidence="7 23" id="KW-0808">Transferase</keyword>
<comment type="similarity">
    <text evidence="4">Belongs to the RAD18 family.</text>
</comment>
<dbReference type="Pfam" id="PF02037">
    <property type="entry name" value="SAP"/>
    <property type="match status" value="1"/>
</dbReference>
<feature type="region of interest" description="Disordered" evidence="19">
    <location>
        <begin position="308"/>
        <end position="335"/>
    </location>
</feature>